<dbReference type="Gene3D" id="3.90.25.10">
    <property type="entry name" value="UDP-galactose 4-epimerase, domain 1"/>
    <property type="match status" value="1"/>
</dbReference>
<evidence type="ECO:0000256" key="2">
    <source>
        <dbReference type="ARBA" id="ARBA00022857"/>
    </source>
</evidence>
<organism evidence="5 6">
    <name type="scientific">Cryphonectria parasitica (strain ATCC 38755 / EP155)</name>
    <dbReference type="NCBI Taxonomy" id="660469"/>
    <lineage>
        <taxon>Eukaryota</taxon>
        <taxon>Fungi</taxon>
        <taxon>Dikarya</taxon>
        <taxon>Ascomycota</taxon>
        <taxon>Pezizomycotina</taxon>
        <taxon>Sordariomycetes</taxon>
        <taxon>Sordariomycetidae</taxon>
        <taxon>Diaporthales</taxon>
        <taxon>Cryphonectriaceae</taxon>
        <taxon>Cryphonectria-Endothia species complex</taxon>
        <taxon>Cryphonectria</taxon>
    </lineage>
</organism>
<protein>
    <submittedName>
        <fullName evidence="5">NAD(P)-binding protein</fullName>
    </submittedName>
</protein>
<dbReference type="GeneID" id="63838974"/>
<dbReference type="InterPro" id="IPR008030">
    <property type="entry name" value="NmrA-like"/>
</dbReference>
<accession>A0A9P4XUT3</accession>
<dbReference type="RefSeq" id="XP_040771989.1">
    <property type="nucleotide sequence ID" value="XM_040921845.1"/>
</dbReference>
<dbReference type="Pfam" id="PF05368">
    <property type="entry name" value="NmrA"/>
    <property type="match status" value="1"/>
</dbReference>
<reference evidence="5" key="1">
    <citation type="journal article" date="2020" name="Phytopathology">
        <title>Genome sequence of the chestnut blight fungus Cryphonectria parasitica EP155: A fundamental resource for an archetypical invasive plant pathogen.</title>
        <authorList>
            <person name="Crouch J.A."/>
            <person name="Dawe A."/>
            <person name="Aerts A."/>
            <person name="Barry K."/>
            <person name="Churchill A.C.L."/>
            <person name="Grimwood J."/>
            <person name="Hillman B."/>
            <person name="Milgroom M.G."/>
            <person name="Pangilinan J."/>
            <person name="Smith M."/>
            <person name="Salamov A."/>
            <person name="Schmutz J."/>
            <person name="Yadav J."/>
            <person name="Grigoriev I.V."/>
            <person name="Nuss D."/>
        </authorList>
    </citation>
    <scope>NUCLEOTIDE SEQUENCE</scope>
    <source>
        <strain evidence="5">EP155</strain>
    </source>
</reference>
<name>A0A9P4XUT3_CRYP1</name>
<keyword evidence="2" id="KW-0521">NADP</keyword>
<dbReference type="EMBL" id="MU032352">
    <property type="protein sequence ID" value="KAF3761010.1"/>
    <property type="molecule type" value="Genomic_DNA"/>
</dbReference>
<sequence>MVTVAIAAGNGHVGGTIASVLKENPKHKVIILSRKPAESEDPKAPTYVVDYGNVEATAELLKSHSVHTVISAIFVVSPESGAAEINLVNAAVQSGSAKRFISSDWGLPRPKDDPQPFRQATVDALRKTDLEFTTFHGGYFLDYFGMPHIKSQLVPTVWNVDMEDCKAAIPGDGNAIAAYTYSFDVARFVEAALDLPKGEWQEATYCYGDKVSFNQIIKWAEEARGRKFEVSYDSIEKLKTGQMTELPGHLPTYEFIPKVPFQGLVSQFGWLIAEGFLDFPEERCINKKFPDIKTTTAKEVIDAWKGK</sequence>
<dbReference type="InterPro" id="IPR036291">
    <property type="entry name" value="NAD(P)-bd_dom_sf"/>
</dbReference>
<keyword evidence="3" id="KW-0560">Oxidoreductase</keyword>
<dbReference type="InterPro" id="IPR051609">
    <property type="entry name" value="NmrA/Isoflavone_reductase-like"/>
</dbReference>
<dbReference type="Proteomes" id="UP000803844">
    <property type="component" value="Unassembled WGS sequence"/>
</dbReference>
<feature type="domain" description="NmrA-like" evidence="4">
    <location>
        <begin position="3"/>
        <end position="239"/>
    </location>
</feature>
<dbReference type="OrthoDB" id="10000533at2759"/>
<comment type="similarity">
    <text evidence="1">Belongs to the NmrA-type oxidoreductase family. Isoflavone reductase subfamily.</text>
</comment>
<evidence type="ECO:0000313" key="6">
    <source>
        <dbReference type="Proteomes" id="UP000803844"/>
    </source>
</evidence>
<dbReference type="AlphaFoldDB" id="A0A9P4XUT3"/>
<dbReference type="PANTHER" id="PTHR47706">
    <property type="entry name" value="NMRA-LIKE FAMILY PROTEIN"/>
    <property type="match status" value="1"/>
</dbReference>
<dbReference type="Gene3D" id="3.40.50.720">
    <property type="entry name" value="NAD(P)-binding Rossmann-like Domain"/>
    <property type="match status" value="1"/>
</dbReference>
<evidence type="ECO:0000313" key="5">
    <source>
        <dbReference type="EMBL" id="KAF3761010.1"/>
    </source>
</evidence>
<evidence type="ECO:0000259" key="4">
    <source>
        <dbReference type="Pfam" id="PF05368"/>
    </source>
</evidence>
<evidence type="ECO:0000256" key="1">
    <source>
        <dbReference type="ARBA" id="ARBA00005725"/>
    </source>
</evidence>
<evidence type="ECO:0000256" key="3">
    <source>
        <dbReference type="ARBA" id="ARBA00023002"/>
    </source>
</evidence>
<dbReference type="PANTHER" id="PTHR47706:SF4">
    <property type="entry name" value="NMRA-LIKE DOMAIN-CONTAINING PROTEIN"/>
    <property type="match status" value="1"/>
</dbReference>
<dbReference type="SUPFAM" id="SSF51735">
    <property type="entry name" value="NAD(P)-binding Rossmann-fold domains"/>
    <property type="match status" value="1"/>
</dbReference>
<dbReference type="GO" id="GO:0016491">
    <property type="term" value="F:oxidoreductase activity"/>
    <property type="evidence" value="ECO:0007669"/>
    <property type="project" value="UniProtKB-KW"/>
</dbReference>
<proteinExistence type="inferred from homology"/>
<gene>
    <name evidence="5" type="ORF">M406DRAFT_343142</name>
</gene>
<keyword evidence="6" id="KW-1185">Reference proteome</keyword>
<comment type="caution">
    <text evidence="5">The sequence shown here is derived from an EMBL/GenBank/DDBJ whole genome shotgun (WGS) entry which is preliminary data.</text>
</comment>